<dbReference type="STRING" id="1324957.K933_06768"/>
<evidence type="ECO:0000313" key="2">
    <source>
        <dbReference type="Proteomes" id="UP000017840"/>
    </source>
</evidence>
<comment type="caution">
    <text evidence="1">The sequence shown here is derived from an EMBL/GenBank/DDBJ whole genome shotgun (WGS) entry which is preliminary data.</text>
</comment>
<dbReference type="AlphaFoldDB" id="V4GV03"/>
<dbReference type="EMBL" id="ASGZ01000021">
    <property type="protein sequence ID" value="ESP88966.1"/>
    <property type="molecule type" value="Genomic_DNA"/>
</dbReference>
<sequence length="76" mass="7506">MDGNADADAPADDRVSAAVAAAFPDRAVAALGATGPSWNDDNRTVSVEFADGGAAYLKAVVAGDGSAVARERAALD</sequence>
<protein>
    <submittedName>
        <fullName evidence="1">Phosphotransferase</fullName>
    </submittedName>
</protein>
<keyword evidence="2" id="KW-1185">Reference proteome</keyword>
<reference evidence="1 2" key="1">
    <citation type="journal article" date="2013" name="Genome Announc.">
        <title>Draft Genome Sequence of 'Candidatus Halobonum tyrrellensis' Strain G22, Isolated from the Hypersaline Waters of Lake Tyrrell, Australia.</title>
        <authorList>
            <person name="Ugalde J.A."/>
            <person name="Narasingarao P."/>
            <person name="Kuo S."/>
            <person name="Podell S."/>
            <person name="Allen E.E."/>
        </authorList>
    </citation>
    <scope>NUCLEOTIDE SEQUENCE [LARGE SCALE GENOMIC DNA]</scope>
    <source>
        <strain evidence="1 2">G22</strain>
    </source>
</reference>
<dbReference type="Proteomes" id="UP000017840">
    <property type="component" value="Unassembled WGS sequence"/>
</dbReference>
<accession>V4GV03</accession>
<organism evidence="1 2">
    <name type="scientific">Candidatus Halobonum tyrrellensis G22</name>
    <dbReference type="NCBI Taxonomy" id="1324957"/>
    <lineage>
        <taxon>Archaea</taxon>
        <taxon>Methanobacteriati</taxon>
        <taxon>Methanobacteriota</taxon>
        <taxon>Stenosarchaea group</taxon>
        <taxon>Halobacteria</taxon>
        <taxon>Halobacteriales</taxon>
        <taxon>Haloferacaceae</taxon>
        <taxon>Candidatus Halobonum</taxon>
    </lineage>
</organism>
<dbReference type="eggNOG" id="arCOG04682">
    <property type="taxonomic scope" value="Archaea"/>
</dbReference>
<dbReference type="GO" id="GO:0016740">
    <property type="term" value="F:transferase activity"/>
    <property type="evidence" value="ECO:0007669"/>
    <property type="project" value="UniProtKB-KW"/>
</dbReference>
<feature type="non-terminal residue" evidence="1">
    <location>
        <position position="76"/>
    </location>
</feature>
<gene>
    <name evidence="1" type="ORF">K933_06768</name>
</gene>
<keyword evidence="1" id="KW-0808">Transferase</keyword>
<proteinExistence type="predicted"/>
<name>V4GV03_9EURY</name>
<evidence type="ECO:0000313" key="1">
    <source>
        <dbReference type="EMBL" id="ESP88966.1"/>
    </source>
</evidence>